<keyword evidence="4" id="KW-0539">Nucleus</keyword>
<dbReference type="Pfam" id="PF05997">
    <property type="entry name" value="Nop52"/>
    <property type="match status" value="1"/>
</dbReference>
<keyword evidence="7" id="KW-1185">Reference proteome</keyword>
<comment type="similarity">
    <text evidence="2">Belongs to the RRP1 family.</text>
</comment>
<dbReference type="EMBL" id="JARPUR010000004">
    <property type="protein sequence ID" value="KAK4877844.1"/>
    <property type="molecule type" value="Genomic_DNA"/>
</dbReference>
<reference evidence="7" key="1">
    <citation type="submission" date="2023-01" db="EMBL/GenBank/DDBJ databases">
        <title>Key to firefly adult light organ development and bioluminescence: homeobox transcription factors regulate luciferase expression and transportation to peroxisome.</title>
        <authorList>
            <person name="Fu X."/>
        </authorList>
    </citation>
    <scope>NUCLEOTIDE SEQUENCE [LARGE SCALE GENOMIC DNA]</scope>
</reference>
<evidence type="ECO:0008006" key="8">
    <source>
        <dbReference type="Google" id="ProtNLM"/>
    </source>
</evidence>
<feature type="region of interest" description="Disordered" evidence="5">
    <location>
        <begin position="260"/>
        <end position="279"/>
    </location>
</feature>
<proteinExistence type="inferred from homology"/>
<keyword evidence="3" id="KW-0698">rRNA processing</keyword>
<dbReference type="GO" id="GO:0006364">
    <property type="term" value="P:rRNA processing"/>
    <property type="evidence" value="ECO:0007669"/>
    <property type="project" value="UniProtKB-KW"/>
</dbReference>
<dbReference type="GO" id="GO:0030688">
    <property type="term" value="C:preribosome, small subunit precursor"/>
    <property type="evidence" value="ECO:0007669"/>
    <property type="project" value="InterPro"/>
</dbReference>
<evidence type="ECO:0000256" key="1">
    <source>
        <dbReference type="ARBA" id="ARBA00004123"/>
    </source>
</evidence>
<evidence type="ECO:0000256" key="2">
    <source>
        <dbReference type="ARBA" id="ARBA00006374"/>
    </source>
</evidence>
<name>A0AAN7SFZ7_9COLE</name>
<evidence type="ECO:0000256" key="4">
    <source>
        <dbReference type="ARBA" id="ARBA00023242"/>
    </source>
</evidence>
<comment type="subcellular location">
    <subcellularLocation>
        <location evidence="1">Nucleus</location>
    </subcellularLocation>
</comment>
<protein>
    <recommendedName>
        <fullName evidence="8">Ribosomal RNA processing protein 1 homolog</fullName>
    </recommendedName>
</protein>
<comment type="caution">
    <text evidence="6">The sequence shown here is derived from an EMBL/GenBank/DDBJ whole genome shotgun (WGS) entry which is preliminary data.</text>
</comment>
<evidence type="ECO:0000256" key="3">
    <source>
        <dbReference type="ARBA" id="ARBA00022552"/>
    </source>
</evidence>
<dbReference type="Proteomes" id="UP001353858">
    <property type="component" value="Unassembled WGS sequence"/>
</dbReference>
<evidence type="ECO:0000313" key="6">
    <source>
        <dbReference type="EMBL" id="KAK4877844.1"/>
    </source>
</evidence>
<dbReference type="GO" id="GO:0005634">
    <property type="term" value="C:nucleus"/>
    <property type="evidence" value="ECO:0007669"/>
    <property type="project" value="UniProtKB-SubCell"/>
</dbReference>
<dbReference type="InterPro" id="IPR010301">
    <property type="entry name" value="RRP1"/>
</dbReference>
<sequence>MGKTKEIVKDDEKQKLLITQDMKLVKALAGNEKKIRDRALRNLKEWFKQRSSKMPFMEDDYLRIWKGLFCSMWMSDKPLMQEECAENIASLIHFVTEDSALLFFKCGLQLMSIEWFGIDQWRLDKFLMLARRMLRHAFDFLKQHDWNVKLVGEFTRTLSQTVLTNNKCTGLTMHVSEIYLEELAKMSKGKISTSLFTEFLKPFIRYLSTSDDDCQIKHTIKSVFHHLMQQSDVGIEHEARFTAWKKEGFRGGSIDVMEKMDVDSNDDDDMNDDDDDERELDPRAGHVDVLLPQLKFDASSLLHLFKDFKVKKDSTTRGRKALTQLHQQFENLTKGLYPLGITKVPQIKRDDTTSVHTSMDRLADFEQQLRHEKKQFNKNLRNETPNKKPKTLNGFSSNIFADKLNEFINKSERNVRVKKIQPKKRRNSTPDPNWSFETSFRRNSGLWTVHRFNTTIESPVTTPNEWTPLEAGETEIFVPSQKFQAKMKAEGKDINEVVNKIMRTPNLVKNPFALPKRTPKSEKKVRIALKFNKSQEIHEHVAQLKSSPGIPFDATKKPEKPLLKPNFIKSPINPFYKKKLKM</sequence>
<evidence type="ECO:0000256" key="5">
    <source>
        <dbReference type="SAM" id="MobiDB-lite"/>
    </source>
</evidence>
<dbReference type="PANTHER" id="PTHR13026">
    <property type="entry name" value="NNP-1 PROTEIN NOVEL NUCLEAR PROTEIN 1 NOP52"/>
    <property type="match status" value="1"/>
</dbReference>
<dbReference type="AlphaFoldDB" id="A0AAN7SFZ7"/>
<feature type="compositionally biased region" description="Acidic residues" evidence="5">
    <location>
        <begin position="263"/>
        <end position="279"/>
    </location>
</feature>
<gene>
    <name evidence="6" type="ORF">RN001_010350</name>
</gene>
<accession>A0AAN7SFZ7</accession>
<organism evidence="6 7">
    <name type="scientific">Aquatica leii</name>
    <dbReference type="NCBI Taxonomy" id="1421715"/>
    <lineage>
        <taxon>Eukaryota</taxon>
        <taxon>Metazoa</taxon>
        <taxon>Ecdysozoa</taxon>
        <taxon>Arthropoda</taxon>
        <taxon>Hexapoda</taxon>
        <taxon>Insecta</taxon>
        <taxon>Pterygota</taxon>
        <taxon>Neoptera</taxon>
        <taxon>Endopterygota</taxon>
        <taxon>Coleoptera</taxon>
        <taxon>Polyphaga</taxon>
        <taxon>Elateriformia</taxon>
        <taxon>Elateroidea</taxon>
        <taxon>Lampyridae</taxon>
        <taxon>Luciolinae</taxon>
        <taxon>Aquatica</taxon>
    </lineage>
</organism>
<evidence type="ECO:0000313" key="7">
    <source>
        <dbReference type="Proteomes" id="UP001353858"/>
    </source>
</evidence>
<feature type="region of interest" description="Disordered" evidence="5">
    <location>
        <begin position="416"/>
        <end position="436"/>
    </location>
</feature>
<dbReference type="PANTHER" id="PTHR13026:SF0">
    <property type="entry name" value="RIBOSOMAL RNA PROCESSING 1B"/>
    <property type="match status" value="1"/>
</dbReference>
<feature type="compositionally biased region" description="Basic residues" evidence="5">
    <location>
        <begin position="416"/>
        <end position="427"/>
    </location>
</feature>